<feature type="compositionally biased region" description="Basic and acidic residues" evidence="1">
    <location>
        <begin position="30"/>
        <end position="47"/>
    </location>
</feature>
<keyword evidence="4" id="KW-1185">Reference proteome</keyword>
<keyword evidence="2" id="KW-0732">Signal</keyword>
<sequence length="62" mass="6898">MKRIAAIIAAVMLLSSPFVLVSCGHKAPPKLKEQGRQKEAPPQKPPEELSPYSEDTERLRTQ</sequence>
<dbReference type="RefSeq" id="WP_085051910.1">
    <property type="nucleotide sequence ID" value="NZ_LNQR01000043.1"/>
</dbReference>
<organism evidence="3 4">
    <name type="scientific">Candidatus Magnetominusculus xianensis</name>
    <dbReference type="NCBI Taxonomy" id="1748249"/>
    <lineage>
        <taxon>Bacteria</taxon>
        <taxon>Pseudomonadati</taxon>
        <taxon>Nitrospirota</taxon>
        <taxon>Nitrospiria</taxon>
        <taxon>Nitrospirales</taxon>
        <taxon>Nitrospiraceae</taxon>
        <taxon>Candidatus Magnetominusculus</taxon>
    </lineage>
</organism>
<comment type="caution">
    <text evidence="3">The sequence shown here is derived from an EMBL/GenBank/DDBJ whole genome shotgun (WGS) entry which is preliminary data.</text>
</comment>
<feature type="region of interest" description="Disordered" evidence="1">
    <location>
        <begin position="26"/>
        <end position="62"/>
    </location>
</feature>
<evidence type="ECO:0008006" key="5">
    <source>
        <dbReference type="Google" id="ProtNLM"/>
    </source>
</evidence>
<dbReference type="EMBL" id="LNQR01000043">
    <property type="protein sequence ID" value="KWT88348.1"/>
    <property type="molecule type" value="Genomic_DNA"/>
</dbReference>
<dbReference type="PROSITE" id="PS51257">
    <property type="entry name" value="PROKAR_LIPOPROTEIN"/>
    <property type="match status" value="1"/>
</dbReference>
<feature type="chain" id="PRO_5045950048" description="Secreted protein" evidence="2">
    <location>
        <begin position="22"/>
        <end position="62"/>
    </location>
</feature>
<evidence type="ECO:0000313" key="4">
    <source>
        <dbReference type="Proteomes" id="UP000060487"/>
    </source>
</evidence>
<accession>A0ABR5SG92</accession>
<evidence type="ECO:0000256" key="1">
    <source>
        <dbReference type="SAM" id="MobiDB-lite"/>
    </source>
</evidence>
<reference evidence="3 4" key="1">
    <citation type="submission" date="2015-11" db="EMBL/GenBank/DDBJ databases">
        <authorList>
            <person name="Lin W."/>
        </authorList>
    </citation>
    <scope>NUCLEOTIDE SEQUENCE [LARGE SCALE GENOMIC DNA]</scope>
    <source>
        <strain evidence="3 4">HCH-1</strain>
    </source>
</reference>
<name>A0ABR5SG92_9BACT</name>
<dbReference type="Proteomes" id="UP000060487">
    <property type="component" value="Unassembled WGS sequence"/>
</dbReference>
<feature type="signal peptide" evidence="2">
    <location>
        <begin position="1"/>
        <end position="21"/>
    </location>
</feature>
<protein>
    <recommendedName>
        <fullName evidence="5">Secreted protein</fullName>
    </recommendedName>
</protein>
<proteinExistence type="predicted"/>
<evidence type="ECO:0000313" key="3">
    <source>
        <dbReference type="EMBL" id="KWT88348.1"/>
    </source>
</evidence>
<gene>
    <name evidence="3" type="ORF">ASN18_1270</name>
</gene>
<evidence type="ECO:0000256" key="2">
    <source>
        <dbReference type="SAM" id="SignalP"/>
    </source>
</evidence>